<feature type="compositionally biased region" description="Basic and acidic residues" evidence="1">
    <location>
        <begin position="14"/>
        <end position="32"/>
    </location>
</feature>
<sequence length="266" mass="29189">TGTSLPSAVAARDPASEWIHHTHDAVWPPRDEGENDNSSEELQRRARLDERENTIGPDVSEHNLIQEEDEDEEFVVRDDDEPESARASDGWDLLSAGGFSGYGEPWSPEEGQMRDWSALRGDLHYTTLGEPTIVRRRKISSGESPLKGTIRLPRIPKLIIAASGYLFIVIFSSYGELGRSPSFQSVRSLPSLTGALYRILLIRCALVLATCTGRASVGAPSISRMTDFWRSHFLSAAADSVGVSASLFPLSGSASRESGMTTERRK</sequence>
<feature type="compositionally biased region" description="Basic and acidic residues" evidence="1">
    <location>
        <begin position="41"/>
        <end position="65"/>
    </location>
</feature>
<organism evidence="2 3">
    <name type="scientific">Perkinsus olseni</name>
    <name type="common">Perkinsus atlanticus</name>
    <dbReference type="NCBI Taxonomy" id="32597"/>
    <lineage>
        <taxon>Eukaryota</taxon>
        <taxon>Sar</taxon>
        <taxon>Alveolata</taxon>
        <taxon>Perkinsozoa</taxon>
        <taxon>Perkinsea</taxon>
        <taxon>Perkinsida</taxon>
        <taxon>Perkinsidae</taxon>
        <taxon>Perkinsus</taxon>
    </lineage>
</organism>
<feature type="region of interest" description="Disordered" evidence="1">
    <location>
        <begin position="1"/>
        <end position="90"/>
    </location>
</feature>
<gene>
    <name evidence="2" type="ORF">FOZ61_000838</name>
</gene>
<proteinExistence type="predicted"/>
<feature type="non-terminal residue" evidence="2">
    <location>
        <position position="1"/>
    </location>
</feature>
<protein>
    <submittedName>
        <fullName evidence="2">Uncharacterized protein</fullName>
    </submittedName>
</protein>
<feature type="compositionally biased region" description="Acidic residues" evidence="1">
    <location>
        <begin position="66"/>
        <end position="82"/>
    </location>
</feature>
<dbReference type="EMBL" id="JABAHT010001174">
    <property type="protein sequence ID" value="KAF4649910.1"/>
    <property type="molecule type" value="Genomic_DNA"/>
</dbReference>
<name>A0A7J6KS81_PEROL</name>
<dbReference type="Proteomes" id="UP000570595">
    <property type="component" value="Unassembled WGS sequence"/>
</dbReference>
<evidence type="ECO:0000313" key="2">
    <source>
        <dbReference type="EMBL" id="KAF4649910.1"/>
    </source>
</evidence>
<evidence type="ECO:0000313" key="3">
    <source>
        <dbReference type="Proteomes" id="UP000570595"/>
    </source>
</evidence>
<accession>A0A7J6KS81</accession>
<evidence type="ECO:0000256" key="1">
    <source>
        <dbReference type="SAM" id="MobiDB-lite"/>
    </source>
</evidence>
<dbReference type="OrthoDB" id="10529100at2759"/>
<reference evidence="2 3" key="1">
    <citation type="submission" date="2020-04" db="EMBL/GenBank/DDBJ databases">
        <title>Perkinsus olseni comparative genomics.</title>
        <authorList>
            <person name="Bogema D.R."/>
        </authorList>
    </citation>
    <scope>NUCLEOTIDE SEQUENCE [LARGE SCALE GENOMIC DNA]</scope>
    <source>
        <strain evidence="2">ATCC PRA-179</strain>
    </source>
</reference>
<comment type="caution">
    <text evidence="2">The sequence shown here is derived from an EMBL/GenBank/DDBJ whole genome shotgun (WGS) entry which is preliminary data.</text>
</comment>
<dbReference type="AlphaFoldDB" id="A0A7J6KS81"/>